<comment type="subcellular location">
    <subcellularLocation>
        <location evidence="1">Membrane</location>
        <topology evidence="1">Multi-pass membrane protein</topology>
    </subcellularLocation>
</comment>
<keyword evidence="6 8" id="KW-0472">Membrane</keyword>
<evidence type="ECO:0000256" key="4">
    <source>
        <dbReference type="ARBA" id="ARBA00022746"/>
    </source>
</evidence>
<comment type="pathway">
    <text evidence="2">Carotenoid biosynthesis.</text>
</comment>
<dbReference type="NCBIfam" id="TIGR03462">
    <property type="entry name" value="CarR_dom_SF"/>
    <property type="match status" value="1"/>
</dbReference>
<dbReference type="GO" id="GO:0016872">
    <property type="term" value="F:intramolecular lyase activity"/>
    <property type="evidence" value="ECO:0007669"/>
    <property type="project" value="InterPro"/>
</dbReference>
<dbReference type="GO" id="GO:0016020">
    <property type="term" value="C:membrane"/>
    <property type="evidence" value="ECO:0007669"/>
    <property type="project" value="UniProtKB-SubCell"/>
</dbReference>
<evidence type="ECO:0000256" key="7">
    <source>
        <dbReference type="ARBA" id="ARBA00023235"/>
    </source>
</evidence>
<evidence type="ECO:0000256" key="2">
    <source>
        <dbReference type="ARBA" id="ARBA00004829"/>
    </source>
</evidence>
<protein>
    <submittedName>
        <fullName evidence="10">Lycopene cyclase domain</fullName>
    </submittedName>
</protein>
<dbReference type="Proteomes" id="UP000067708">
    <property type="component" value="Chromosome"/>
</dbReference>
<evidence type="ECO:0000256" key="3">
    <source>
        <dbReference type="ARBA" id="ARBA00022692"/>
    </source>
</evidence>
<evidence type="ECO:0000313" key="10">
    <source>
        <dbReference type="EMBL" id="AIC47883.1"/>
    </source>
</evidence>
<dbReference type="InterPro" id="IPR017825">
    <property type="entry name" value="Lycopene_cyclase_dom"/>
</dbReference>
<evidence type="ECO:0000259" key="9">
    <source>
        <dbReference type="Pfam" id="PF18916"/>
    </source>
</evidence>
<evidence type="ECO:0000256" key="6">
    <source>
        <dbReference type="ARBA" id="ARBA00023136"/>
    </source>
</evidence>
<dbReference type="eggNOG" id="ENOG503334T">
    <property type="taxonomic scope" value="Bacteria"/>
</dbReference>
<dbReference type="RefSeq" id="WP_038502971.1">
    <property type="nucleotide sequence ID" value="NZ_AP026911.1"/>
</dbReference>
<keyword evidence="4" id="KW-0125">Carotenoid biosynthesis</keyword>
<reference evidence="10 11" key="1">
    <citation type="journal article" date="2014" name="Int. J. Syst. Evol. Microbiol.">
        <title>Rhodoluna lacicola gen. nov., sp. nov., a planktonic freshwater bacterium with stream-lined genome.</title>
        <authorList>
            <person name="Hahn M."/>
            <person name="Schmidt J."/>
            <person name="Taipale S.J."/>
            <person name="Doolittle W.F."/>
            <person name="Koll U."/>
        </authorList>
    </citation>
    <scope>NUCLEOTIDE SEQUENCE [LARGE SCALE GENOMIC DNA]</scope>
    <source>
        <strain evidence="10 11">MWH-Ta8</strain>
    </source>
</reference>
<evidence type="ECO:0000256" key="8">
    <source>
        <dbReference type="SAM" id="Phobius"/>
    </source>
</evidence>
<feature type="transmembrane region" description="Helical" evidence="8">
    <location>
        <begin position="29"/>
        <end position="54"/>
    </location>
</feature>
<dbReference type="GO" id="GO:0016117">
    <property type="term" value="P:carotenoid biosynthetic process"/>
    <property type="evidence" value="ECO:0007669"/>
    <property type="project" value="UniProtKB-KW"/>
</dbReference>
<dbReference type="Pfam" id="PF18916">
    <property type="entry name" value="Lycopene_cyc"/>
    <property type="match status" value="1"/>
</dbReference>
<keyword evidence="3 8" id="KW-0812">Transmembrane</keyword>
<sequence>MTYLALNSIFLGAVIVVGFILRKQLPWRAIAGATGVLLVLTAIFDNVIVGTGIVAYDENLISGIKIGFAPIEDFAYSLAAPLLISIIMALSKGTSWKR</sequence>
<evidence type="ECO:0000313" key="11">
    <source>
        <dbReference type="Proteomes" id="UP000067708"/>
    </source>
</evidence>
<evidence type="ECO:0000256" key="5">
    <source>
        <dbReference type="ARBA" id="ARBA00022989"/>
    </source>
</evidence>
<dbReference type="OrthoDB" id="4411839at2"/>
<dbReference type="AlphaFoldDB" id="A0A060JMS0"/>
<accession>A0A060JMS0</accession>
<evidence type="ECO:0000256" key="1">
    <source>
        <dbReference type="ARBA" id="ARBA00004141"/>
    </source>
</evidence>
<feature type="transmembrane region" description="Helical" evidence="8">
    <location>
        <begin position="6"/>
        <end position="22"/>
    </location>
</feature>
<feature type="transmembrane region" description="Helical" evidence="8">
    <location>
        <begin position="74"/>
        <end position="91"/>
    </location>
</feature>
<gene>
    <name evidence="10" type="ORF">Rhola_00010890</name>
</gene>
<proteinExistence type="predicted"/>
<feature type="domain" description="Lycopene cyclase" evidence="9">
    <location>
        <begin position="2"/>
        <end position="89"/>
    </location>
</feature>
<dbReference type="GO" id="GO:0045436">
    <property type="term" value="F:lycopene beta cyclase activity"/>
    <property type="evidence" value="ECO:0007669"/>
    <property type="project" value="UniProtKB-ARBA"/>
</dbReference>
<dbReference type="EMBL" id="CP007490">
    <property type="protein sequence ID" value="AIC47883.1"/>
    <property type="molecule type" value="Genomic_DNA"/>
</dbReference>
<dbReference type="KEGG" id="rla:Rhola_00010890"/>
<name>A0A060JMS0_9MICO</name>
<dbReference type="HOGENOM" id="CLU_153089_1_0_11"/>
<keyword evidence="5 8" id="KW-1133">Transmembrane helix</keyword>
<keyword evidence="11" id="KW-1185">Reference proteome</keyword>
<keyword evidence="7" id="KW-0413">Isomerase</keyword>
<organism evidence="10 11">
    <name type="scientific">Rhodoluna lacicola</name>
    <dbReference type="NCBI Taxonomy" id="529884"/>
    <lineage>
        <taxon>Bacteria</taxon>
        <taxon>Bacillati</taxon>
        <taxon>Actinomycetota</taxon>
        <taxon>Actinomycetes</taxon>
        <taxon>Micrococcales</taxon>
        <taxon>Microbacteriaceae</taxon>
        <taxon>Luna cluster</taxon>
        <taxon>Luna-1 subcluster</taxon>
        <taxon>Rhodoluna</taxon>
    </lineage>
</organism>
<dbReference type="STRING" id="529884.Rhola_00010890"/>